<evidence type="ECO:0000256" key="6">
    <source>
        <dbReference type="SAM" id="Phobius"/>
    </source>
</evidence>
<comment type="subcellular location">
    <subcellularLocation>
        <location evidence="1">Membrane</location>
        <topology evidence="1">Multi-pass membrane protein</topology>
    </subcellularLocation>
</comment>
<accession>A0A9X4M583</accession>
<feature type="transmembrane region" description="Helical" evidence="6">
    <location>
        <begin position="167"/>
        <end position="186"/>
    </location>
</feature>
<evidence type="ECO:0000256" key="1">
    <source>
        <dbReference type="ARBA" id="ARBA00004141"/>
    </source>
</evidence>
<keyword evidence="2 6" id="KW-0812">Transmembrane</keyword>
<dbReference type="Proteomes" id="UP001152755">
    <property type="component" value="Unassembled WGS sequence"/>
</dbReference>
<organism evidence="8 9">
    <name type="scientific">Speluncibacter jeojiensis</name>
    <dbReference type="NCBI Taxonomy" id="2710754"/>
    <lineage>
        <taxon>Bacteria</taxon>
        <taxon>Bacillati</taxon>
        <taxon>Actinomycetota</taxon>
        <taxon>Actinomycetes</taxon>
        <taxon>Mycobacteriales</taxon>
        <taxon>Speluncibacteraceae</taxon>
        <taxon>Speluncibacter</taxon>
    </lineage>
</organism>
<comment type="caution">
    <text evidence="8">The sequence shown here is derived from an EMBL/GenBank/DDBJ whole genome shotgun (WGS) entry which is preliminary data.</text>
</comment>
<feature type="region of interest" description="Disordered" evidence="5">
    <location>
        <begin position="1"/>
        <end position="79"/>
    </location>
</feature>
<evidence type="ECO:0000259" key="7">
    <source>
        <dbReference type="Pfam" id="PF05154"/>
    </source>
</evidence>
<sequence>MTTPDPADPGSPNQGDQQPHPGLHDPSGPTPTPPAGEQSTPPLPPVHLPTEYLTAQYPADPYPTEQYPADPYAIPQYPASPQYTSGYPQQGYAQHGYGQTQYGGPQYGAPGYGQPSPAPFGFDPITGLPYSDKSKVAAGLLSIFFGFFGIGRFYAGHTGLGIAQLAVNIALTLFTLGLWLFAAWIWPLVDGIVLLAGNPRDQYGRPLR</sequence>
<keyword evidence="3 6" id="KW-1133">Transmembrane helix</keyword>
<dbReference type="Pfam" id="PF05154">
    <property type="entry name" value="TM2"/>
    <property type="match status" value="1"/>
</dbReference>
<evidence type="ECO:0000313" key="9">
    <source>
        <dbReference type="Proteomes" id="UP001152755"/>
    </source>
</evidence>
<dbReference type="EMBL" id="JANRHA010000005">
    <property type="protein sequence ID" value="MDG3014716.1"/>
    <property type="molecule type" value="Genomic_DNA"/>
</dbReference>
<keyword evidence="9" id="KW-1185">Reference proteome</keyword>
<feature type="domain" description="TM2" evidence="7">
    <location>
        <begin position="132"/>
        <end position="184"/>
    </location>
</feature>
<evidence type="ECO:0000256" key="4">
    <source>
        <dbReference type="ARBA" id="ARBA00023136"/>
    </source>
</evidence>
<dbReference type="GO" id="GO:0016020">
    <property type="term" value="C:membrane"/>
    <property type="evidence" value="ECO:0007669"/>
    <property type="project" value="UniProtKB-SubCell"/>
</dbReference>
<dbReference type="AlphaFoldDB" id="A0A9X4M583"/>
<dbReference type="RefSeq" id="WP_332519728.1">
    <property type="nucleotide sequence ID" value="NZ_JANRHA010000005.1"/>
</dbReference>
<proteinExistence type="predicted"/>
<gene>
    <name evidence="8" type="ORF">NVS88_09115</name>
</gene>
<evidence type="ECO:0000256" key="2">
    <source>
        <dbReference type="ARBA" id="ARBA00022692"/>
    </source>
</evidence>
<evidence type="ECO:0000313" key="8">
    <source>
        <dbReference type="EMBL" id="MDG3014716.1"/>
    </source>
</evidence>
<keyword evidence="4 6" id="KW-0472">Membrane</keyword>
<feature type="transmembrane region" description="Helical" evidence="6">
    <location>
        <begin position="136"/>
        <end position="155"/>
    </location>
</feature>
<evidence type="ECO:0000256" key="3">
    <source>
        <dbReference type="ARBA" id="ARBA00022989"/>
    </source>
</evidence>
<reference evidence="8" key="1">
    <citation type="submission" date="2022-08" db="EMBL/GenBank/DDBJ databases">
        <title>Genome analysis of Corynebacteriales strain.</title>
        <authorList>
            <person name="Lee S.D."/>
        </authorList>
    </citation>
    <scope>NUCLEOTIDE SEQUENCE</scope>
    <source>
        <strain evidence="8">D3-21</strain>
    </source>
</reference>
<dbReference type="InterPro" id="IPR007829">
    <property type="entry name" value="TM2"/>
</dbReference>
<name>A0A9X4M583_9ACTN</name>
<protein>
    <submittedName>
        <fullName evidence="8">NINE protein</fullName>
    </submittedName>
</protein>
<evidence type="ECO:0000256" key="5">
    <source>
        <dbReference type="SAM" id="MobiDB-lite"/>
    </source>
</evidence>